<dbReference type="EMBL" id="JAUJLE010000121">
    <property type="protein sequence ID" value="KAK0979623.1"/>
    <property type="molecule type" value="Genomic_DNA"/>
</dbReference>
<evidence type="ECO:0000313" key="5">
    <source>
        <dbReference type="Proteomes" id="UP001175353"/>
    </source>
</evidence>
<feature type="compositionally biased region" description="Basic and acidic residues" evidence="3">
    <location>
        <begin position="37"/>
        <end position="62"/>
    </location>
</feature>
<gene>
    <name evidence="4" type="ORF">LTR91_012529</name>
</gene>
<feature type="compositionally biased region" description="Basic and acidic residues" evidence="3">
    <location>
        <begin position="14"/>
        <end position="28"/>
    </location>
</feature>
<feature type="region of interest" description="Disordered" evidence="3">
    <location>
        <begin position="1"/>
        <end position="166"/>
    </location>
</feature>
<protein>
    <recommendedName>
        <fullName evidence="1">Ubiquitin-like modifier HUB1</fullName>
    </recommendedName>
</protein>
<sequence length="243" mass="26714">MWDCCRRLASINMSDRERSASPAREPKPKKQKTTGFKWKDTKPRNDDTPRDARDSGRLERGYRNRSPRRVSNRDRDEERSGKDGERAGVSAPPQEKIGSSKPLQPSNDTAAVTATPSAQLPEPKRDPFATSKSDHSATAAPSSNPSTTTLPKKQKKPRPPPALTGPTIIVHINDRLGTKASIPCLASDSIKAFKALVAMQIGRQPHEILLKRQGERPFKDALTLEDYGVSSGVQLDLELDTGD</sequence>
<dbReference type="PANTHER" id="PTHR13042">
    <property type="entry name" value="UBIQUITIN-LIKE PROTEIN 5"/>
    <property type="match status" value="1"/>
</dbReference>
<feature type="compositionally biased region" description="Basic and acidic residues" evidence="3">
    <location>
        <begin position="71"/>
        <end position="86"/>
    </location>
</feature>
<dbReference type="InterPro" id="IPR029071">
    <property type="entry name" value="Ubiquitin-like_domsf"/>
</dbReference>
<feature type="compositionally biased region" description="Low complexity" evidence="3">
    <location>
        <begin position="136"/>
        <end position="151"/>
    </location>
</feature>
<dbReference type="Gene3D" id="3.10.20.90">
    <property type="entry name" value="Phosphatidylinositol 3-kinase Catalytic Subunit, Chain A, domain 1"/>
    <property type="match status" value="1"/>
</dbReference>
<feature type="compositionally biased region" description="Basic and acidic residues" evidence="3">
    <location>
        <begin position="122"/>
        <end position="135"/>
    </location>
</feature>
<comment type="caution">
    <text evidence="4">The sequence shown here is derived from an EMBL/GenBank/DDBJ whole genome shotgun (WGS) entry which is preliminary data.</text>
</comment>
<evidence type="ECO:0000313" key="4">
    <source>
        <dbReference type="EMBL" id="KAK0979623.1"/>
    </source>
</evidence>
<reference evidence="4" key="1">
    <citation type="submission" date="2023-06" db="EMBL/GenBank/DDBJ databases">
        <title>Black Yeasts Isolated from many extreme environments.</title>
        <authorList>
            <person name="Coleine C."/>
            <person name="Stajich J.E."/>
            <person name="Selbmann L."/>
        </authorList>
    </citation>
    <scope>NUCLEOTIDE SEQUENCE</scope>
    <source>
        <strain evidence="4">CCFEE 5200</strain>
    </source>
</reference>
<evidence type="ECO:0000256" key="1">
    <source>
        <dbReference type="ARBA" id="ARBA00014108"/>
    </source>
</evidence>
<accession>A0AAN6KFG3</accession>
<feature type="compositionally biased region" description="Polar residues" evidence="3">
    <location>
        <begin position="101"/>
        <end position="118"/>
    </location>
</feature>
<evidence type="ECO:0000256" key="2">
    <source>
        <dbReference type="ARBA" id="ARBA00022786"/>
    </source>
</evidence>
<evidence type="ECO:0000256" key="3">
    <source>
        <dbReference type="SAM" id="MobiDB-lite"/>
    </source>
</evidence>
<name>A0AAN6KFG3_9PEZI</name>
<dbReference type="Proteomes" id="UP001175353">
    <property type="component" value="Unassembled WGS sequence"/>
</dbReference>
<dbReference type="AlphaFoldDB" id="A0AAN6KFG3"/>
<organism evidence="4 5">
    <name type="scientific">Friedmanniomyces endolithicus</name>
    <dbReference type="NCBI Taxonomy" id="329885"/>
    <lineage>
        <taxon>Eukaryota</taxon>
        <taxon>Fungi</taxon>
        <taxon>Dikarya</taxon>
        <taxon>Ascomycota</taxon>
        <taxon>Pezizomycotina</taxon>
        <taxon>Dothideomycetes</taxon>
        <taxon>Dothideomycetidae</taxon>
        <taxon>Mycosphaerellales</taxon>
        <taxon>Teratosphaeriaceae</taxon>
        <taxon>Friedmanniomyces</taxon>
    </lineage>
</organism>
<dbReference type="SUPFAM" id="SSF54236">
    <property type="entry name" value="Ubiquitin-like"/>
    <property type="match status" value="1"/>
</dbReference>
<proteinExistence type="predicted"/>
<keyword evidence="2" id="KW-0833">Ubl conjugation pathway</keyword>
<keyword evidence="5" id="KW-1185">Reference proteome</keyword>
<dbReference type="InterPro" id="IPR039732">
    <property type="entry name" value="Hub1/Ubl5"/>
</dbReference>